<evidence type="ECO:0000256" key="1">
    <source>
        <dbReference type="ARBA" id="ARBA00022723"/>
    </source>
</evidence>
<comment type="similarity">
    <text evidence="4">Belongs to the arginase family.</text>
</comment>
<organism evidence="5 6">
    <name type="scientific">Candidatus Tenderia electrophaga</name>
    <dbReference type="NCBI Taxonomy" id="1748243"/>
    <lineage>
        <taxon>Bacteria</taxon>
        <taxon>Pseudomonadati</taxon>
        <taxon>Pseudomonadota</taxon>
        <taxon>Gammaproteobacteria</taxon>
        <taxon>Candidatus Tenderiales</taxon>
        <taxon>Candidatus Tenderiaceae</taxon>
        <taxon>Candidatus Tenderia</taxon>
    </lineage>
</organism>
<dbReference type="EMBL" id="CP013099">
    <property type="protein sequence ID" value="ALP54460.1"/>
    <property type="molecule type" value="Genomic_DNA"/>
</dbReference>
<dbReference type="PRINTS" id="PR00116">
    <property type="entry name" value="ARGINASE"/>
</dbReference>
<evidence type="ECO:0000313" key="6">
    <source>
        <dbReference type="Proteomes" id="UP000055136"/>
    </source>
</evidence>
<proteinExistence type="inferred from homology"/>
<evidence type="ECO:0000313" key="5">
    <source>
        <dbReference type="EMBL" id="ALP54460.1"/>
    </source>
</evidence>
<dbReference type="KEGG" id="tee:Tel_15610"/>
<keyword evidence="3" id="KW-0464">Manganese</keyword>
<evidence type="ECO:0000256" key="4">
    <source>
        <dbReference type="PROSITE-ProRule" id="PRU00742"/>
    </source>
</evidence>
<dbReference type="GO" id="GO:0005829">
    <property type="term" value="C:cytosol"/>
    <property type="evidence" value="ECO:0007669"/>
    <property type="project" value="TreeGrafter"/>
</dbReference>
<name>A0A0S2TH29_9GAMM</name>
<accession>A0A0S2TH29</accession>
<dbReference type="InterPro" id="IPR023696">
    <property type="entry name" value="Ureohydrolase_dom_sf"/>
</dbReference>
<dbReference type="SUPFAM" id="SSF52768">
    <property type="entry name" value="Arginase/deacetylase"/>
    <property type="match status" value="1"/>
</dbReference>
<dbReference type="PANTHER" id="PTHR43782">
    <property type="entry name" value="ARGINASE"/>
    <property type="match status" value="1"/>
</dbReference>
<dbReference type="GO" id="GO:0030145">
    <property type="term" value="F:manganese ion binding"/>
    <property type="evidence" value="ECO:0007669"/>
    <property type="project" value="TreeGrafter"/>
</dbReference>
<dbReference type="GO" id="GO:0004053">
    <property type="term" value="F:arginase activity"/>
    <property type="evidence" value="ECO:0007669"/>
    <property type="project" value="TreeGrafter"/>
</dbReference>
<dbReference type="Pfam" id="PF00491">
    <property type="entry name" value="Arginase"/>
    <property type="match status" value="1"/>
</dbReference>
<dbReference type="Proteomes" id="UP000055136">
    <property type="component" value="Chromosome"/>
</dbReference>
<evidence type="ECO:0000256" key="2">
    <source>
        <dbReference type="ARBA" id="ARBA00022801"/>
    </source>
</evidence>
<dbReference type="Gene3D" id="3.40.800.10">
    <property type="entry name" value="Ureohydrolase domain"/>
    <property type="match status" value="1"/>
</dbReference>
<dbReference type="AlphaFoldDB" id="A0A0S2TH29"/>
<evidence type="ECO:0008006" key="7">
    <source>
        <dbReference type="Google" id="ProtNLM"/>
    </source>
</evidence>
<keyword evidence="6" id="KW-1185">Reference proteome</keyword>
<dbReference type="PROSITE" id="PS51409">
    <property type="entry name" value="ARGINASE_2"/>
    <property type="match status" value="1"/>
</dbReference>
<sequence>MTDLTTPLSIIGAASGLGAPDDRCAAGPQALQAALQHAPEPALVWQQTVNAESHGGAAALDDFLTRLSDSCAAVLRDQPRIAVIGGDHACAMGTWRGVRRTLGPVGLVWVDAHLDAHTPQTSPSGYRHGMPLADLLGQLGSAAVIDARRLCLVGVRSYEGAERELLQRLGVRVITMDEVGRLGLGAAMDEAVSIAAAGDQVYGVSIDLDALDLADAPAVGSPVVGGIRAADLLAWLATRASDPRLRALEVAEFNPAIDVQQRTLKLLVQILKTASGAAHEPDHRT</sequence>
<dbReference type="PANTHER" id="PTHR43782:SF3">
    <property type="entry name" value="ARGINASE"/>
    <property type="match status" value="1"/>
</dbReference>
<evidence type="ECO:0000256" key="3">
    <source>
        <dbReference type="ARBA" id="ARBA00023211"/>
    </source>
</evidence>
<keyword evidence="1" id="KW-0479">Metal-binding</keyword>
<dbReference type="STRING" id="1748243.Tel_15610"/>
<reference evidence="5" key="1">
    <citation type="submission" date="2015-10" db="EMBL/GenBank/DDBJ databases">
        <title>Description of Candidatus Tenderia electrophaga gen. nov, sp. nov., an Uncultivated Electroautotroph from a Biocathode Enrichment.</title>
        <authorList>
            <person name="Eddie B.J."/>
            <person name="Malanoski A.P."/>
            <person name="Wang Z."/>
            <person name="Hall R.J."/>
            <person name="Oh S.D."/>
            <person name="Heiner C."/>
            <person name="Lin B."/>
            <person name="Strycharz-Glaven S.M."/>
        </authorList>
    </citation>
    <scope>NUCLEOTIDE SEQUENCE [LARGE SCALE GENOMIC DNA]</scope>
    <source>
        <strain evidence="5">NRL1</strain>
    </source>
</reference>
<gene>
    <name evidence="5" type="ORF">Tel_15610</name>
</gene>
<protein>
    <recommendedName>
        <fullName evidence="7">Arginase</fullName>
    </recommendedName>
</protein>
<dbReference type="InterPro" id="IPR006035">
    <property type="entry name" value="Ureohydrolase"/>
</dbReference>
<keyword evidence="2" id="KW-0378">Hydrolase</keyword>